<dbReference type="EMBL" id="BOOK01000013">
    <property type="protein sequence ID" value="GIH99953.1"/>
    <property type="molecule type" value="Genomic_DNA"/>
</dbReference>
<dbReference type="Proteomes" id="UP000634476">
    <property type="component" value="Unassembled WGS sequence"/>
</dbReference>
<evidence type="ECO:0000313" key="3">
    <source>
        <dbReference type="Proteomes" id="UP000634476"/>
    </source>
</evidence>
<gene>
    <name evidence="2" type="ORF">Pta02_19620</name>
</gene>
<accession>A0A8J3SSQ8</accession>
<dbReference type="AlphaFoldDB" id="A0A8J3SSQ8"/>
<sequence>MIRRSEGVEMDHIEGEAGGEAEDRRPLCPRCDVGRLAPLLYGYLLYDEEVERDRRAGLLVYGGCMPEPERLACPACDTRYREVPGPDQRWGNILHGMPWRSASCATANRHTRG</sequence>
<protein>
    <submittedName>
        <fullName evidence="2">Uncharacterized protein</fullName>
    </submittedName>
</protein>
<reference evidence="2" key="1">
    <citation type="submission" date="2021-01" db="EMBL/GenBank/DDBJ databases">
        <title>Whole genome shotgun sequence of Planobispora takensis NBRC 109077.</title>
        <authorList>
            <person name="Komaki H."/>
            <person name="Tamura T."/>
        </authorList>
    </citation>
    <scope>NUCLEOTIDE SEQUENCE</scope>
    <source>
        <strain evidence="2">NBRC 109077</strain>
    </source>
</reference>
<proteinExistence type="predicted"/>
<organism evidence="2 3">
    <name type="scientific">Planobispora takensis</name>
    <dbReference type="NCBI Taxonomy" id="1367882"/>
    <lineage>
        <taxon>Bacteria</taxon>
        <taxon>Bacillati</taxon>
        <taxon>Actinomycetota</taxon>
        <taxon>Actinomycetes</taxon>
        <taxon>Streptosporangiales</taxon>
        <taxon>Streptosporangiaceae</taxon>
        <taxon>Planobispora</taxon>
    </lineage>
</organism>
<keyword evidence="3" id="KW-1185">Reference proteome</keyword>
<name>A0A8J3SSQ8_9ACTN</name>
<evidence type="ECO:0000313" key="2">
    <source>
        <dbReference type="EMBL" id="GIH99953.1"/>
    </source>
</evidence>
<feature type="region of interest" description="Disordered" evidence="1">
    <location>
        <begin position="1"/>
        <end position="25"/>
    </location>
</feature>
<evidence type="ECO:0000256" key="1">
    <source>
        <dbReference type="SAM" id="MobiDB-lite"/>
    </source>
</evidence>
<comment type="caution">
    <text evidence="2">The sequence shown here is derived from an EMBL/GenBank/DDBJ whole genome shotgun (WGS) entry which is preliminary data.</text>
</comment>